<evidence type="ECO:0000313" key="4">
    <source>
        <dbReference type="Proteomes" id="UP001642409"/>
    </source>
</evidence>
<dbReference type="Proteomes" id="UP001642409">
    <property type="component" value="Unassembled WGS sequence"/>
</dbReference>
<evidence type="ECO:0000313" key="3">
    <source>
        <dbReference type="EMBL" id="CAL6075039.1"/>
    </source>
</evidence>
<dbReference type="AlphaFoldDB" id="A0AA86URH5"/>
<reference evidence="3 4" key="2">
    <citation type="submission" date="2024-07" db="EMBL/GenBank/DDBJ databases">
        <authorList>
            <person name="Akdeniz Z."/>
        </authorList>
    </citation>
    <scope>NUCLEOTIDE SEQUENCE [LARGE SCALE GENOMIC DNA]</scope>
</reference>
<keyword evidence="1" id="KW-0175">Coiled coil</keyword>
<dbReference type="EMBL" id="CAXDID020000311">
    <property type="protein sequence ID" value="CAL6075039.1"/>
    <property type="molecule type" value="Genomic_DNA"/>
</dbReference>
<proteinExistence type="predicted"/>
<keyword evidence="4" id="KW-1185">Reference proteome</keyword>
<accession>A0AA86URH5</accession>
<protein>
    <submittedName>
        <fullName evidence="3">Hypothetical_protein</fullName>
    </submittedName>
</protein>
<feature type="coiled-coil region" evidence="1">
    <location>
        <begin position="119"/>
        <end position="211"/>
    </location>
</feature>
<evidence type="ECO:0000256" key="1">
    <source>
        <dbReference type="SAM" id="Coils"/>
    </source>
</evidence>
<comment type="caution">
    <text evidence="2">The sequence shown here is derived from an EMBL/GenBank/DDBJ whole genome shotgun (WGS) entry which is preliminary data.</text>
</comment>
<gene>
    <name evidence="2" type="ORF">HINF_LOCUS35373</name>
    <name evidence="3" type="ORF">HINF_LOCUS57014</name>
</gene>
<name>A0AA86URH5_9EUKA</name>
<sequence length="261" mass="30748">MNNDLVLEILMKHSIDYSSFVQTNTMSNDQILVALMKCSLDYSSFVQSNNMSAQILQTQLRSPIFHSKKSNSSFQSKKEINSALNKREIVGQFNSRIVQFINNKHNEIAIELAFKEVLLQQEKNVNKNTAEQIQELKTRIQDLQRINAEQKIEYEQKISECQQKYDAELIKCRNEVEAQKKEYQQDFKKEYEKYKTEIEQLKQIIEFEQQSQNKINKIQAKKCVSDQEIDMNDTLANQLREECGLLQSQQMKNKLMKMNNQ</sequence>
<evidence type="ECO:0000313" key="2">
    <source>
        <dbReference type="EMBL" id="CAI9947728.1"/>
    </source>
</evidence>
<dbReference type="EMBL" id="CATOUU010000779">
    <property type="protein sequence ID" value="CAI9947728.1"/>
    <property type="molecule type" value="Genomic_DNA"/>
</dbReference>
<organism evidence="2">
    <name type="scientific">Hexamita inflata</name>
    <dbReference type="NCBI Taxonomy" id="28002"/>
    <lineage>
        <taxon>Eukaryota</taxon>
        <taxon>Metamonada</taxon>
        <taxon>Diplomonadida</taxon>
        <taxon>Hexamitidae</taxon>
        <taxon>Hexamitinae</taxon>
        <taxon>Hexamita</taxon>
    </lineage>
</organism>
<reference evidence="2" key="1">
    <citation type="submission" date="2023-06" db="EMBL/GenBank/DDBJ databases">
        <authorList>
            <person name="Kurt Z."/>
        </authorList>
    </citation>
    <scope>NUCLEOTIDE SEQUENCE</scope>
</reference>